<gene>
    <name evidence="1" type="ORF">LCGC14_1452570</name>
</gene>
<comment type="caution">
    <text evidence="1">The sequence shown here is derived from an EMBL/GenBank/DDBJ whole genome shotgun (WGS) entry which is preliminary data.</text>
</comment>
<evidence type="ECO:0000313" key="1">
    <source>
        <dbReference type="EMBL" id="KKM69262.1"/>
    </source>
</evidence>
<sequence>MAMIPDLLIKNMEPPPHEIIPRAVWIDVVEQIGELVIAHMVPGRNHGGQLQISFRLNDLTLEKVKSILRRHSGEPWASEPFEGSDPDAWRNA</sequence>
<dbReference type="EMBL" id="LAZR01010018">
    <property type="protein sequence ID" value="KKM69262.1"/>
    <property type="molecule type" value="Genomic_DNA"/>
</dbReference>
<proteinExistence type="predicted"/>
<reference evidence="1" key="1">
    <citation type="journal article" date="2015" name="Nature">
        <title>Complex archaea that bridge the gap between prokaryotes and eukaryotes.</title>
        <authorList>
            <person name="Spang A."/>
            <person name="Saw J.H."/>
            <person name="Jorgensen S.L."/>
            <person name="Zaremba-Niedzwiedzka K."/>
            <person name="Martijn J."/>
            <person name="Lind A.E."/>
            <person name="van Eijk R."/>
            <person name="Schleper C."/>
            <person name="Guy L."/>
            <person name="Ettema T.J."/>
        </authorList>
    </citation>
    <scope>NUCLEOTIDE SEQUENCE</scope>
</reference>
<name>A0A0F9MJ64_9ZZZZ</name>
<organism evidence="1">
    <name type="scientific">marine sediment metagenome</name>
    <dbReference type="NCBI Taxonomy" id="412755"/>
    <lineage>
        <taxon>unclassified sequences</taxon>
        <taxon>metagenomes</taxon>
        <taxon>ecological metagenomes</taxon>
    </lineage>
</organism>
<protein>
    <submittedName>
        <fullName evidence="1">Uncharacterized protein</fullName>
    </submittedName>
</protein>
<accession>A0A0F9MJ64</accession>
<dbReference type="AlphaFoldDB" id="A0A0F9MJ64"/>